<feature type="compositionally biased region" description="Polar residues" evidence="1">
    <location>
        <begin position="73"/>
        <end position="98"/>
    </location>
</feature>
<feature type="region of interest" description="Disordered" evidence="1">
    <location>
        <begin position="1"/>
        <end position="33"/>
    </location>
</feature>
<feature type="region of interest" description="Disordered" evidence="1">
    <location>
        <begin position="138"/>
        <end position="169"/>
    </location>
</feature>
<evidence type="ECO:0000313" key="4">
    <source>
        <dbReference type="WBParaSite" id="ECPE_0000246401-mRNA-1"/>
    </source>
</evidence>
<feature type="region of interest" description="Disordered" evidence="1">
    <location>
        <begin position="71"/>
        <end position="99"/>
    </location>
</feature>
<feature type="region of interest" description="Disordered" evidence="1">
    <location>
        <begin position="233"/>
        <end position="253"/>
    </location>
</feature>
<evidence type="ECO:0000256" key="1">
    <source>
        <dbReference type="SAM" id="MobiDB-lite"/>
    </source>
</evidence>
<proteinExistence type="predicted"/>
<accession>A0A183A679</accession>
<feature type="compositionally biased region" description="Polar residues" evidence="1">
    <location>
        <begin position="474"/>
        <end position="496"/>
    </location>
</feature>
<organism evidence="4">
    <name type="scientific">Echinostoma caproni</name>
    <dbReference type="NCBI Taxonomy" id="27848"/>
    <lineage>
        <taxon>Eukaryota</taxon>
        <taxon>Metazoa</taxon>
        <taxon>Spiralia</taxon>
        <taxon>Lophotrochozoa</taxon>
        <taxon>Platyhelminthes</taxon>
        <taxon>Trematoda</taxon>
        <taxon>Digenea</taxon>
        <taxon>Plagiorchiida</taxon>
        <taxon>Echinostomata</taxon>
        <taxon>Echinostomatoidea</taxon>
        <taxon>Echinostomatidae</taxon>
        <taxon>Echinostoma</taxon>
    </lineage>
</organism>
<dbReference type="Proteomes" id="UP000272942">
    <property type="component" value="Unassembled WGS sequence"/>
</dbReference>
<keyword evidence="3" id="KW-1185">Reference proteome</keyword>
<dbReference type="EMBL" id="UZAN01039627">
    <property type="protein sequence ID" value="VDP66548.1"/>
    <property type="molecule type" value="Genomic_DNA"/>
</dbReference>
<feature type="compositionally biased region" description="Polar residues" evidence="1">
    <location>
        <begin position="158"/>
        <end position="169"/>
    </location>
</feature>
<evidence type="ECO:0000313" key="2">
    <source>
        <dbReference type="EMBL" id="VDP66548.1"/>
    </source>
</evidence>
<reference evidence="4" key="1">
    <citation type="submission" date="2016-06" db="UniProtKB">
        <authorList>
            <consortium name="WormBaseParasite"/>
        </authorList>
    </citation>
    <scope>IDENTIFICATION</scope>
</reference>
<evidence type="ECO:0000313" key="3">
    <source>
        <dbReference type="Proteomes" id="UP000272942"/>
    </source>
</evidence>
<reference evidence="2 3" key="2">
    <citation type="submission" date="2018-11" db="EMBL/GenBank/DDBJ databases">
        <authorList>
            <consortium name="Pathogen Informatics"/>
        </authorList>
    </citation>
    <scope>NUCLEOTIDE SEQUENCE [LARGE SCALE GENOMIC DNA]</scope>
    <source>
        <strain evidence="2 3">Egypt</strain>
    </source>
</reference>
<gene>
    <name evidence="2" type="ORF">ECPE_LOCUS2464</name>
</gene>
<feature type="compositionally biased region" description="Basic and acidic residues" evidence="1">
    <location>
        <begin position="538"/>
        <end position="547"/>
    </location>
</feature>
<dbReference type="OrthoDB" id="10473304at2759"/>
<sequence length="553" mass="60756">MDDVVEDMGQTAGDMISSVPEPEENSSDTEATVIRAPSVTFYASRKNTGTDQLDVENVETELNCTVTPIAGSDTETSYSLRNQTTSSTDLSSTGQGISKSEMVRKTKFLGRPVARQNRVKITMARAGVPQRGQLQVTLFPEEDSDEQSKKIPLRHPTRQQNKTSVVQQPSWNQRNAMRNTLGIRLISPTKPPYAPLPYGYRLIVRSARIEPPPSSLITETTNATAKPIHMPRVPTFQRDGWSSARNASTQRQKSSNFTIKDIGITAQVIISRTRTESHKTEIPAKRILGTQGFNEGAALFKQADEQPTADGGSPPVSCNVLIVLIEESAYHVNHLVSEDQIRCNPVYLTARSLNLSPELIKVLHQTTRSNQASRYAQTAAKNAIPIRSSISHVDREVAQWMDGLVEVRQITAYSILPRPRPGESRQLPAGQQKMNSQSVRTDPTDENTTENGKDTPRQADMAPSSVGDRIGSVETCTMNHTEPNAESSETASPPDSNTEERLTMEITNQTTESSPEHSVAAGSTEPLEEIEQGLAHPSNEEESKMGDDNEDLT</sequence>
<dbReference type="WBParaSite" id="ECPE_0000246401-mRNA-1">
    <property type="protein sequence ID" value="ECPE_0000246401-mRNA-1"/>
    <property type="gene ID" value="ECPE_0000246401"/>
</dbReference>
<dbReference type="AlphaFoldDB" id="A0A183A679"/>
<feature type="compositionally biased region" description="Polar residues" evidence="1">
    <location>
        <begin position="432"/>
        <end position="441"/>
    </location>
</feature>
<protein>
    <submittedName>
        <fullName evidence="4">ULP_PROTEASE domain-containing protein</fullName>
    </submittedName>
</protein>
<name>A0A183A679_9TREM</name>
<feature type="compositionally biased region" description="Polar residues" evidence="1">
    <location>
        <begin position="243"/>
        <end position="253"/>
    </location>
</feature>
<feature type="region of interest" description="Disordered" evidence="1">
    <location>
        <begin position="416"/>
        <end position="553"/>
    </location>
</feature>